<feature type="compositionally biased region" description="Low complexity" evidence="8">
    <location>
        <begin position="285"/>
        <end position="299"/>
    </location>
</feature>
<feature type="compositionally biased region" description="Basic and acidic residues" evidence="8">
    <location>
        <begin position="158"/>
        <end position="173"/>
    </location>
</feature>
<proteinExistence type="predicted"/>
<evidence type="ECO:0000256" key="1">
    <source>
        <dbReference type="ARBA" id="ARBA00004123"/>
    </source>
</evidence>
<name>A0A7M4EMJ9_CROPO</name>
<dbReference type="InterPro" id="IPR038867">
    <property type="entry name" value="WAC"/>
</dbReference>
<organism evidence="10 11">
    <name type="scientific">Crocodylus porosus</name>
    <name type="common">Saltwater crocodile</name>
    <name type="synonym">Estuarine crocodile</name>
    <dbReference type="NCBI Taxonomy" id="8502"/>
    <lineage>
        <taxon>Eukaryota</taxon>
        <taxon>Metazoa</taxon>
        <taxon>Chordata</taxon>
        <taxon>Craniata</taxon>
        <taxon>Vertebrata</taxon>
        <taxon>Euteleostomi</taxon>
        <taxon>Archelosauria</taxon>
        <taxon>Archosauria</taxon>
        <taxon>Crocodylia</taxon>
        <taxon>Longirostres</taxon>
        <taxon>Crocodylidae</taxon>
        <taxon>Crocodylus</taxon>
    </lineage>
</organism>
<comment type="subcellular location">
    <subcellularLocation>
        <location evidence="1">Nucleus</location>
    </subcellularLocation>
</comment>
<dbReference type="Pfam" id="PF00397">
    <property type="entry name" value="WW"/>
    <property type="match status" value="1"/>
</dbReference>
<feature type="compositionally biased region" description="Low complexity" evidence="8">
    <location>
        <begin position="448"/>
        <end position="459"/>
    </location>
</feature>
<dbReference type="Gene3D" id="2.20.70.10">
    <property type="match status" value="1"/>
</dbReference>
<dbReference type="PROSITE" id="PS50020">
    <property type="entry name" value="WW_DOMAIN_2"/>
    <property type="match status" value="1"/>
</dbReference>
<evidence type="ECO:0000313" key="11">
    <source>
        <dbReference type="Proteomes" id="UP000594220"/>
    </source>
</evidence>
<evidence type="ECO:0000256" key="3">
    <source>
        <dbReference type="ARBA" id="ARBA00023015"/>
    </source>
</evidence>
<gene>
    <name evidence="10" type="primary">WAC</name>
</gene>
<feature type="compositionally biased region" description="Low complexity" evidence="8">
    <location>
        <begin position="251"/>
        <end position="260"/>
    </location>
</feature>
<dbReference type="InterPro" id="IPR001202">
    <property type="entry name" value="WW_dom"/>
</dbReference>
<dbReference type="GO" id="GO:1904263">
    <property type="term" value="P:positive regulation of TORC1 signaling"/>
    <property type="evidence" value="ECO:0007669"/>
    <property type="project" value="TreeGrafter"/>
</dbReference>
<dbReference type="GO" id="GO:0006325">
    <property type="term" value="P:chromatin organization"/>
    <property type="evidence" value="ECO:0007669"/>
    <property type="project" value="UniProtKB-KW"/>
</dbReference>
<feature type="compositionally biased region" description="Low complexity" evidence="8">
    <location>
        <begin position="406"/>
        <end position="415"/>
    </location>
</feature>
<feature type="region of interest" description="Disordered" evidence="8">
    <location>
        <begin position="158"/>
        <end position="302"/>
    </location>
</feature>
<sequence>MFSWEVVATTIKMKPSFKAHSHLLQTLKYSSKSHPSGGDHRHDKMRDTTDPSPPNKMLRRSDSPENKYGDNTGHSKAKSVHAHRVRERDGGTSYSPQENSHNHSALHSSNSHSSNPSNNPSKTSDAAFDSADDWSEHISSSGKKYYYNCRTEVSQWEKPKEWLEREQRQKEASKMSVNSFPKDRDYRREVMQATAASGFAGGMEDKHSSDTSSMLPQNILSQTSRHNDRDYRLPRAETHSSSTPVQHPIKPVVHPTATPSTVPPSPFSLQPDQQPKKSFDANGASTLSKLPTPTSSIPSQKTERKVLTAAVTQASLQSILHKILTAGPSAFNITSLISQAAQLSTQAQPSNQSPMSLTSDASSPRSYVSPRISTPQTNTVPLKPLMSTPPVSSQQKVTTPGVKQGPASQSAPQQPVIADKQAGHEPASPRSLQRSSSQRSPSPGPNHTSGTSASNSTTAPQNASVRPTCSLTPTLAAHFNENLIKHVQGWPADHAEKQASRLREEAHNMGSVHMSEICTELKNLRSLVRVCEIQATLREQRILFLRQQIKELEKLKNQNSFMV</sequence>
<feature type="compositionally biased region" description="Polar residues" evidence="8">
    <location>
        <begin position="210"/>
        <end position="224"/>
    </location>
</feature>
<dbReference type="InterPro" id="IPR036020">
    <property type="entry name" value="WW_dom_sf"/>
</dbReference>
<evidence type="ECO:0000256" key="5">
    <source>
        <dbReference type="ARBA" id="ARBA00023163"/>
    </source>
</evidence>
<feature type="region of interest" description="Disordered" evidence="8">
    <location>
        <begin position="345"/>
        <end position="468"/>
    </location>
</feature>
<keyword evidence="5" id="KW-0804">Transcription</keyword>
<dbReference type="GO" id="GO:0003682">
    <property type="term" value="F:chromatin binding"/>
    <property type="evidence" value="ECO:0007669"/>
    <property type="project" value="TreeGrafter"/>
</dbReference>
<dbReference type="Ensembl" id="ENSCPRT00005013425.1">
    <property type="protein sequence ID" value="ENSCPRP00005011380.1"/>
    <property type="gene ID" value="ENSCPRG00005008077.1"/>
</dbReference>
<evidence type="ECO:0000256" key="2">
    <source>
        <dbReference type="ARBA" id="ARBA00022853"/>
    </source>
</evidence>
<feature type="region of interest" description="Disordered" evidence="8">
    <location>
        <begin position="29"/>
        <end position="128"/>
    </location>
</feature>
<evidence type="ECO:0000313" key="10">
    <source>
        <dbReference type="Ensembl" id="ENSCPRP00005011380.1"/>
    </source>
</evidence>
<feature type="compositionally biased region" description="Basic and acidic residues" evidence="8">
    <location>
        <begin position="59"/>
        <end position="68"/>
    </location>
</feature>
<feature type="compositionally biased region" description="Polar residues" evidence="8">
    <location>
        <begin position="389"/>
        <end position="398"/>
    </location>
</feature>
<keyword evidence="2" id="KW-0156">Chromatin regulator</keyword>
<dbReference type="SUPFAM" id="SSF51045">
    <property type="entry name" value="WW domain"/>
    <property type="match status" value="1"/>
</dbReference>
<feature type="compositionally biased region" description="Basic residues" evidence="8">
    <location>
        <begin position="75"/>
        <end position="85"/>
    </location>
</feature>
<feature type="domain" description="WW" evidence="9">
    <location>
        <begin position="134"/>
        <end position="161"/>
    </location>
</feature>
<feature type="compositionally biased region" description="Basic and acidic residues" evidence="8">
    <location>
        <begin position="225"/>
        <end position="238"/>
    </location>
</feature>
<keyword evidence="6" id="KW-0539">Nucleus</keyword>
<dbReference type="GO" id="GO:0010506">
    <property type="term" value="P:regulation of autophagy"/>
    <property type="evidence" value="ECO:0007669"/>
    <property type="project" value="TreeGrafter"/>
</dbReference>
<dbReference type="AlphaFoldDB" id="A0A7M4EMJ9"/>
<accession>A0A7M4EMJ9</accession>
<dbReference type="GO" id="GO:0005634">
    <property type="term" value="C:nucleus"/>
    <property type="evidence" value="ECO:0007669"/>
    <property type="project" value="UniProtKB-SubCell"/>
</dbReference>
<dbReference type="PANTHER" id="PTHR15911">
    <property type="entry name" value="WW DOMAIN-CONTAINING ADAPTER PROTEIN WITH COILED-COIL"/>
    <property type="match status" value="1"/>
</dbReference>
<reference evidence="10" key="2">
    <citation type="submission" date="2025-09" db="UniProtKB">
        <authorList>
            <consortium name="Ensembl"/>
        </authorList>
    </citation>
    <scope>IDENTIFICATION</scope>
</reference>
<feature type="compositionally biased region" description="Basic and acidic residues" evidence="8">
    <location>
        <begin position="37"/>
        <end position="49"/>
    </location>
</feature>
<protein>
    <recommendedName>
        <fullName evidence="7">WW domain-containing adapter protein with coiled-coil</fullName>
    </recommendedName>
</protein>
<keyword evidence="4" id="KW-0175">Coiled coil</keyword>
<keyword evidence="3" id="KW-0805">Transcription regulation</keyword>
<dbReference type="FunFam" id="2.20.70.10:FF:000020">
    <property type="entry name" value="WW domain-containing adapter protein with coiled-coil isoform X1"/>
    <property type="match status" value="1"/>
</dbReference>
<feature type="compositionally biased region" description="Basic and acidic residues" evidence="8">
    <location>
        <begin position="181"/>
        <end position="190"/>
    </location>
</feature>
<reference evidence="10" key="1">
    <citation type="submission" date="2025-08" db="UniProtKB">
        <authorList>
            <consortium name="Ensembl"/>
        </authorList>
    </citation>
    <scope>IDENTIFICATION</scope>
</reference>
<dbReference type="GeneTree" id="ENSGT00440000037780"/>
<dbReference type="SMART" id="SM00456">
    <property type="entry name" value="WW"/>
    <property type="match status" value="1"/>
</dbReference>
<keyword evidence="11" id="KW-1185">Reference proteome</keyword>
<dbReference type="Proteomes" id="UP000594220">
    <property type="component" value="Unplaced"/>
</dbReference>
<dbReference type="GO" id="GO:0000993">
    <property type="term" value="F:RNA polymerase II complex binding"/>
    <property type="evidence" value="ECO:0007669"/>
    <property type="project" value="TreeGrafter"/>
</dbReference>
<evidence type="ECO:0000259" key="9">
    <source>
        <dbReference type="PROSITE" id="PS50020"/>
    </source>
</evidence>
<feature type="compositionally biased region" description="Low complexity" evidence="8">
    <location>
        <begin position="102"/>
        <end position="128"/>
    </location>
</feature>
<evidence type="ECO:0000256" key="6">
    <source>
        <dbReference type="ARBA" id="ARBA00023242"/>
    </source>
</evidence>
<evidence type="ECO:0000256" key="7">
    <source>
        <dbReference type="ARBA" id="ARBA00073444"/>
    </source>
</evidence>
<evidence type="ECO:0000256" key="8">
    <source>
        <dbReference type="SAM" id="MobiDB-lite"/>
    </source>
</evidence>
<feature type="compositionally biased region" description="Polar residues" evidence="8">
    <location>
        <begin position="345"/>
        <end position="380"/>
    </location>
</feature>
<dbReference type="PANTHER" id="PTHR15911:SF6">
    <property type="entry name" value="WW DOMAIN-CONTAINING ADAPTER PROTEIN WITH COILED-COIL"/>
    <property type="match status" value="1"/>
</dbReference>
<dbReference type="PROSITE" id="PS01159">
    <property type="entry name" value="WW_DOMAIN_1"/>
    <property type="match status" value="1"/>
</dbReference>
<feature type="compositionally biased region" description="Low complexity" evidence="8">
    <location>
        <begin position="428"/>
        <end position="441"/>
    </location>
</feature>
<dbReference type="CDD" id="cd00201">
    <property type="entry name" value="WW"/>
    <property type="match status" value="1"/>
</dbReference>
<evidence type="ECO:0000256" key="4">
    <source>
        <dbReference type="ARBA" id="ARBA00023054"/>
    </source>
</evidence>